<dbReference type="AlphaFoldDB" id="A0A4Z0S8K2"/>
<reference evidence="3" key="1">
    <citation type="submission" date="2020-02" db="EMBL/GenBank/DDBJ databases">
        <authorList>
            <person name="Fontana A."/>
            <person name="Patrone V."/>
            <person name="Morelli L."/>
        </authorList>
    </citation>
    <scope>NUCLEOTIDE SEQUENCE</scope>
    <source>
        <strain evidence="2">CCUG 30943</strain>
        <strain evidence="3">CCUG 43002</strain>
    </source>
</reference>
<feature type="transmembrane region" description="Helical" evidence="1">
    <location>
        <begin position="21"/>
        <end position="45"/>
    </location>
</feature>
<feature type="transmembrane region" description="Helical" evidence="1">
    <location>
        <begin position="88"/>
        <end position="108"/>
    </location>
</feature>
<protein>
    <submittedName>
        <fullName evidence="3">Uncharacterized protein</fullName>
    </submittedName>
</protein>
<name>A0A4Z0S8K2_WEICO</name>
<sequence>MALNMAVSSKREYRKTLREKINRRGTQTMGVIILYVVTSIFDMFVQPNSQFWMTLSLAVLTTAILFSVSRVVYTVFLRGIVKGLLGNLPLIFLIVAWVFKAVALSYTIQ</sequence>
<feature type="transmembrane region" description="Helical" evidence="1">
    <location>
        <begin position="51"/>
        <end position="76"/>
    </location>
</feature>
<reference evidence="3 4" key="2">
    <citation type="journal article" date="2021" name="Int. J. Food Microbiol.">
        <title>Safety demonstration of a microbial species for use in the food chain: Weissella confusa.</title>
        <authorList>
            <person name="Bourdichon F."/>
            <person name="Patrone V."/>
            <person name="Fontana A."/>
            <person name="Milani G."/>
            <person name="Morelli L."/>
        </authorList>
    </citation>
    <scope>NUCLEOTIDE SEQUENCE [LARGE SCALE GENOMIC DNA]</scope>
    <source>
        <strain evidence="2">CCUG 30943</strain>
        <strain evidence="3 4">CCUG 43002</strain>
    </source>
</reference>
<evidence type="ECO:0000313" key="4">
    <source>
        <dbReference type="Proteomes" id="UP000728106"/>
    </source>
</evidence>
<dbReference type="EMBL" id="JAAOCP010000007">
    <property type="protein sequence ID" value="MBJ7639196.1"/>
    <property type="molecule type" value="Genomic_DNA"/>
</dbReference>
<keyword evidence="1" id="KW-1133">Transmembrane helix</keyword>
<dbReference type="Proteomes" id="UP000808038">
    <property type="component" value="Unassembled WGS sequence"/>
</dbReference>
<organism evidence="3 4">
    <name type="scientific">Weissella confusa</name>
    <name type="common">Lactobacillus confusus</name>
    <dbReference type="NCBI Taxonomy" id="1583"/>
    <lineage>
        <taxon>Bacteria</taxon>
        <taxon>Bacillati</taxon>
        <taxon>Bacillota</taxon>
        <taxon>Bacilli</taxon>
        <taxon>Lactobacillales</taxon>
        <taxon>Lactobacillaceae</taxon>
        <taxon>Weissella</taxon>
    </lineage>
</organism>
<evidence type="ECO:0000313" key="3">
    <source>
        <dbReference type="EMBL" id="MBJ7639196.1"/>
    </source>
</evidence>
<accession>A0A4Z0S8K2</accession>
<comment type="caution">
    <text evidence="3">The sequence shown here is derived from an EMBL/GenBank/DDBJ whole genome shotgun (WGS) entry which is preliminary data.</text>
</comment>
<dbReference type="EMBL" id="JAAOCX010000002">
    <property type="protein sequence ID" value="MBJ7631862.1"/>
    <property type="molecule type" value="Genomic_DNA"/>
</dbReference>
<dbReference type="Proteomes" id="UP000728106">
    <property type="component" value="Unassembled WGS sequence"/>
</dbReference>
<proteinExistence type="predicted"/>
<keyword evidence="1" id="KW-0812">Transmembrane</keyword>
<evidence type="ECO:0000256" key="1">
    <source>
        <dbReference type="SAM" id="Phobius"/>
    </source>
</evidence>
<evidence type="ECO:0000313" key="2">
    <source>
        <dbReference type="EMBL" id="MBJ7631862.1"/>
    </source>
</evidence>
<keyword evidence="4" id="KW-1185">Reference proteome</keyword>
<keyword evidence="1" id="KW-0472">Membrane</keyword>
<gene>
    <name evidence="3" type="ORF">HAU20_07350</name>
    <name evidence="2" type="ORF">HAU43_01920</name>
</gene>